<evidence type="ECO:0000313" key="7">
    <source>
        <dbReference type="EMBL" id="KAJ8387791.1"/>
    </source>
</evidence>
<dbReference type="InterPro" id="IPR017878">
    <property type="entry name" value="TB_dom"/>
</dbReference>
<dbReference type="FunFam" id="3.90.290.10:FF:000021">
    <property type="entry name" value="follistatin-related protein 3"/>
    <property type="match status" value="1"/>
</dbReference>
<evidence type="ECO:0000256" key="3">
    <source>
        <dbReference type="ARBA" id="ARBA00023157"/>
    </source>
</evidence>
<evidence type="ECO:0000256" key="5">
    <source>
        <dbReference type="SAM" id="SignalP"/>
    </source>
</evidence>
<dbReference type="Proteomes" id="UP001221898">
    <property type="component" value="Unassembled WGS sequence"/>
</dbReference>
<keyword evidence="4" id="KW-0325">Glycoprotein</keyword>
<dbReference type="SUPFAM" id="SSF57581">
    <property type="entry name" value="TB module/8-cys domain"/>
    <property type="match status" value="1"/>
</dbReference>
<evidence type="ECO:0000259" key="6">
    <source>
        <dbReference type="PROSITE" id="PS51364"/>
    </source>
</evidence>
<feature type="signal peptide" evidence="5">
    <location>
        <begin position="1"/>
        <end position="16"/>
    </location>
</feature>
<evidence type="ECO:0000256" key="4">
    <source>
        <dbReference type="ARBA" id="ARBA00023180"/>
    </source>
</evidence>
<keyword evidence="3" id="KW-1015">Disulfide bond</keyword>
<dbReference type="EMBL" id="JAINUG010000206">
    <property type="protein sequence ID" value="KAJ8387791.1"/>
    <property type="molecule type" value="Genomic_DNA"/>
</dbReference>
<organism evidence="7 8">
    <name type="scientific">Aldrovandia affinis</name>
    <dbReference type="NCBI Taxonomy" id="143900"/>
    <lineage>
        <taxon>Eukaryota</taxon>
        <taxon>Metazoa</taxon>
        <taxon>Chordata</taxon>
        <taxon>Craniata</taxon>
        <taxon>Vertebrata</taxon>
        <taxon>Euteleostomi</taxon>
        <taxon>Actinopterygii</taxon>
        <taxon>Neopterygii</taxon>
        <taxon>Teleostei</taxon>
        <taxon>Notacanthiformes</taxon>
        <taxon>Halosauridae</taxon>
        <taxon>Aldrovandia</taxon>
    </lineage>
</organism>
<reference evidence="7" key="1">
    <citation type="journal article" date="2023" name="Science">
        <title>Genome structures resolve the early diversification of teleost fishes.</title>
        <authorList>
            <person name="Parey E."/>
            <person name="Louis A."/>
            <person name="Montfort J."/>
            <person name="Bouchez O."/>
            <person name="Roques C."/>
            <person name="Iampietro C."/>
            <person name="Lluch J."/>
            <person name="Castinel A."/>
            <person name="Donnadieu C."/>
            <person name="Desvignes T."/>
            <person name="Floi Bucao C."/>
            <person name="Jouanno E."/>
            <person name="Wen M."/>
            <person name="Mejri S."/>
            <person name="Dirks R."/>
            <person name="Jansen H."/>
            <person name="Henkel C."/>
            <person name="Chen W.J."/>
            <person name="Zahm M."/>
            <person name="Cabau C."/>
            <person name="Klopp C."/>
            <person name="Thompson A.W."/>
            <person name="Robinson-Rechavi M."/>
            <person name="Braasch I."/>
            <person name="Lecointre G."/>
            <person name="Bobe J."/>
            <person name="Postlethwait J.H."/>
            <person name="Berthelot C."/>
            <person name="Roest Crollius H."/>
            <person name="Guiguen Y."/>
        </authorList>
    </citation>
    <scope>NUCLEOTIDE SEQUENCE</scope>
    <source>
        <strain evidence="7">NC1722</strain>
    </source>
</reference>
<proteinExistence type="predicted"/>
<keyword evidence="8" id="KW-1185">Reference proteome</keyword>
<dbReference type="Pfam" id="PF21333">
    <property type="entry name" value="FST_N"/>
    <property type="match status" value="1"/>
</dbReference>
<dbReference type="PROSITE" id="PS51364">
    <property type="entry name" value="TB"/>
    <property type="match status" value="1"/>
</dbReference>
<sequence length="122" mass="12957">MSLLIAVNIGIIVALCEVFGRHPANAGMCWLQQSQEPRCNMVLKRGVSREECCSGGRLDTAWSNASLPINEVSLLGFLGIISCKPCKGTLPGAASSPTSLTPAHPSDLFLGLVRAHARVRSQ</sequence>
<evidence type="ECO:0000256" key="1">
    <source>
        <dbReference type="ARBA" id="ARBA00022729"/>
    </source>
</evidence>
<comment type="caution">
    <text evidence="7">The sequence shown here is derived from an EMBL/GenBank/DDBJ whole genome shotgun (WGS) entry which is preliminary data.</text>
</comment>
<protein>
    <recommendedName>
        <fullName evidence="6">TB domain-containing protein</fullName>
    </recommendedName>
</protein>
<dbReference type="InterPro" id="IPR036773">
    <property type="entry name" value="TB_dom_sf"/>
</dbReference>
<evidence type="ECO:0000256" key="2">
    <source>
        <dbReference type="ARBA" id="ARBA00022737"/>
    </source>
</evidence>
<keyword evidence="1 5" id="KW-0732">Signal</keyword>
<name>A0AAD7W8E5_9TELE</name>
<gene>
    <name evidence="7" type="ORF">AAFF_G00150920</name>
</gene>
<dbReference type="AlphaFoldDB" id="A0AAD7W8E5"/>
<feature type="chain" id="PRO_5042226487" description="TB domain-containing protein" evidence="5">
    <location>
        <begin position="17"/>
        <end position="122"/>
    </location>
</feature>
<feature type="domain" description="TB" evidence="6">
    <location>
        <begin position="27"/>
        <end position="86"/>
    </location>
</feature>
<evidence type="ECO:0000313" key="8">
    <source>
        <dbReference type="Proteomes" id="UP001221898"/>
    </source>
</evidence>
<dbReference type="Gene3D" id="3.90.290.10">
    <property type="entry name" value="TGF-beta binding (TB) domain"/>
    <property type="match status" value="1"/>
</dbReference>
<keyword evidence="2" id="KW-0677">Repeat</keyword>
<accession>A0AAD7W8E5</accession>